<dbReference type="Gene3D" id="1.10.10.60">
    <property type="entry name" value="Homeodomain-like"/>
    <property type="match status" value="2"/>
</dbReference>
<dbReference type="GO" id="GO:0003700">
    <property type="term" value="F:DNA-binding transcription factor activity"/>
    <property type="evidence" value="ECO:0007669"/>
    <property type="project" value="InterPro"/>
</dbReference>
<dbReference type="EMBL" id="JAENII010000001">
    <property type="protein sequence ID" value="MBK1825676.1"/>
    <property type="molecule type" value="Genomic_DNA"/>
</dbReference>
<evidence type="ECO:0000313" key="5">
    <source>
        <dbReference type="EMBL" id="MBK1825676.1"/>
    </source>
</evidence>
<dbReference type="SUPFAM" id="SSF46689">
    <property type="entry name" value="Homeodomain-like"/>
    <property type="match status" value="2"/>
</dbReference>
<keyword evidence="6" id="KW-1185">Reference proteome</keyword>
<evidence type="ECO:0000313" key="6">
    <source>
        <dbReference type="Proteomes" id="UP000658278"/>
    </source>
</evidence>
<gene>
    <name evidence="5" type="ORF">JIN81_01485</name>
</gene>
<keyword evidence="2" id="KW-0238">DNA-binding</keyword>
<dbReference type="Pfam" id="PF12833">
    <property type="entry name" value="HTH_18"/>
    <property type="match status" value="1"/>
</dbReference>
<dbReference type="PROSITE" id="PS01124">
    <property type="entry name" value="HTH_ARAC_FAMILY_2"/>
    <property type="match status" value="1"/>
</dbReference>
<dbReference type="Pfam" id="PF13377">
    <property type="entry name" value="Peripla_BP_3"/>
    <property type="match status" value="1"/>
</dbReference>
<dbReference type="RefSeq" id="WP_200275565.1">
    <property type="nucleotide sequence ID" value="NZ_JAENII010000001.1"/>
</dbReference>
<comment type="caution">
    <text evidence="5">The sequence shown here is derived from an EMBL/GenBank/DDBJ whole genome shotgun (WGS) entry which is preliminary data.</text>
</comment>
<dbReference type="AlphaFoldDB" id="A0A934VE45"/>
<dbReference type="InterPro" id="IPR018060">
    <property type="entry name" value="HTH_AraC"/>
</dbReference>
<reference evidence="5" key="1">
    <citation type="submission" date="2021-01" db="EMBL/GenBank/DDBJ databases">
        <title>Modified the classification status of verrucomicrobia.</title>
        <authorList>
            <person name="Feng X."/>
        </authorList>
    </citation>
    <scope>NUCLEOTIDE SEQUENCE</scope>
    <source>
        <strain evidence="5">KCTC 22201</strain>
    </source>
</reference>
<dbReference type="Proteomes" id="UP000658278">
    <property type="component" value="Unassembled WGS sequence"/>
</dbReference>
<dbReference type="SUPFAM" id="SSF53822">
    <property type="entry name" value="Periplasmic binding protein-like I"/>
    <property type="match status" value="1"/>
</dbReference>
<keyword evidence="1" id="KW-0805">Transcription regulation</keyword>
<accession>A0A934VE45</accession>
<protein>
    <submittedName>
        <fullName evidence="5">Substrate-binding domain-containing protein</fullName>
    </submittedName>
</protein>
<evidence type="ECO:0000256" key="1">
    <source>
        <dbReference type="ARBA" id="ARBA00023015"/>
    </source>
</evidence>
<keyword evidence="3" id="KW-0804">Transcription</keyword>
<dbReference type="PROSITE" id="PS00041">
    <property type="entry name" value="HTH_ARAC_FAMILY_1"/>
    <property type="match status" value="2"/>
</dbReference>
<dbReference type="InterPro" id="IPR009057">
    <property type="entry name" value="Homeodomain-like_sf"/>
</dbReference>
<name>A0A934VE45_9BACT</name>
<dbReference type="Gene3D" id="3.40.50.2300">
    <property type="match status" value="2"/>
</dbReference>
<dbReference type="PANTHER" id="PTHR30146:SF24">
    <property type="entry name" value="XYLOSE OPERON REGULATORY PROTEIN"/>
    <property type="match status" value="1"/>
</dbReference>
<dbReference type="InterPro" id="IPR018062">
    <property type="entry name" value="HTH_AraC-typ_CS"/>
</dbReference>
<sequence length="402" mass="45341">MSAKKRSTSGKLRDFEPAEVSNQPSILVAFDWFDHRIYKGIARFAVQANWHLSPYLFSDRNVPFNWPGDGAITCYGPTLAPFIDSLTMPKVDVSVAKMPETVPRVLNDNYLIGRLAAEHFLKRGFHHFAFFRWPVVEVNPIRHASYREALIEAGVDEDHLHVIEQPGARTLRDWAAHEKAILDQLEKLPRPLAVFTGQDNLGATLIEVCVRNGIHVPEEISVLGVDNIEFLCDCLAVPMSSVDSRLEELGYQAARQLQRRMDGEIDDDEPPMLISPGRVVNRRSTDVLAVPHAGVAKALRLMRAAFGTPMTLDDVCEHVGMSKRGLEKAFRTHLQRSPAAELRRIRIDHAKRMLTQTDIKIEAIARDCGYCNSSNLSLAFKRDTNLSPRAYRQKFRDQEPVG</sequence>
<dbReference type="InterPro" id="IPR046335">
    <property type="entry name" value="LacI/GalR-like_sensor"/>
</dbReference>
<proteinExistence type="predicted"/>
<feature type="domain" description="HTH araC/xylS-type" evidence="4">
    <location>
        <begin position="296"/>
        <end position="394"/>
    </location>
</feature>
<dbReference type="PANTHER" id="PTHR30146">
    <property type="entry name" value="LACI-RELATED TRANSCRIPTIONAL REPRESSOR"/>
    <property type="match status" value="1"/>
</dbReference>
<evidence type="ECO:0000256" key="2">
    <source>
        <dbReference type="ARBA" id="ARBA00023125"/>
    </source>
</evidence>
<dbReference type="SMART" id="SM00342">
    <property type="entry name" value="HTH_ARAC"/>
    <property type="match status" value="1"/>
</dbReference>
<dbReference type="GO" id="GO:0000976">
    <property type="term" value="F:transcription cis-regulatory region binding"/>
    <property type="evidence" value="ECO:0007669"/>
    <property type="project" value="TreeGrafter"/>
</dbReference>
<organism evidence="5 6">
    <name type="scientific">Haloferula rosea</name>
    <dbReference type="NCBI Taxonomy" id="490093"/>
    <lineage>
        <taxon>Bacteria</taxon>
        <taxon>Pseudomonadati</taxon>
        <taxon>Verrucomicrobiota</taxon>
        <taxon>Verrucomicrobiia</taxon>
        <taxon>Verrucomicrobiales</taxon>
        <taxon>Verrucomicrobiaceae</taxon>
        <taxon>Haloferula</taxon>
    </lineage>
</organism>
<evidence type="ECO:0000259" key="4">
    <source>
        <dbReference type="PROSITE" id="PS01124"/>
    </source>
</evidence>
<evidence type="ECO:0000256" key="3">
    <source>
        <dbReference type="ARBA" id="ARBA00023163"/>
    </source>
</evidence>
<dbReference type="InterPro" id="IPR028082">
    <property type="entry name" value="Peripla_BP_I"/>
</dbReference>